<name>A0A644YRW4_9ZZZZ</name>
<reference evidence="1" key="1">
    <citation type="submission" date="2019-08" db="EMBL/GenBank/DDBJ databases">
        <authorList>
            <person name="Kucharzyk K."/>
            <person name="Murdoch R.W."/>
            <person name="Higgins S."/>
            <person name="Loffler F."/>
        </authorList>
    </citation>
    <scope>NUCLEOTIDE SEQUENCE</scope>
</reference>
<dbReference type="AlphaFoldDB" id="A0A644YRW4"/>
<dbReference type="EMBL" id="VSSQ01006041">
    <property type="protein sequence ID" value="MPM31332.1"/>
    <property type="molecule type" value="Genomic_DNA"/>
</dbReference>
<comment type="caution">
    <text evidence="1">The sequence shown here is derived from an EMBL/GenBank/DDBJ whole genome shotgun (WGS) entry which is preliminary data.</text>
</comment>
<evidence type="ECO:0000313" key="1">
    <source>
        <dbReference type="EMBL" id="MPM31332.1"/>
    </source>
</evidence>
<gene>
    <name evidence="1" type="ORF">SDC9_77887</name>
</gene>
<sequence>MAETIEHVAYSLGRVRHQCRWVNIRRGAYDGVAAHAHARYRSGNRGPKPLTGTYRECAFSGEAQLSKVALADENALVEVAVSLDDHRLVEQPREQSLLFPSGVLHLIQVDQGEPSGKLRLDGREVREQHLCEREHVRVPKDALACQLLLDFLEQWIALRGGLGERPILAVQHEVRASVDQPAHHRFNPFVILCPPPQGRLLHRPSDSLFGKYLVVDDVDCESKAAQCR</sequence>
<accession>A0A644YRW4</accession>
<organism evidence="1">
    <name type="scientific">bioreactor metagenome</name>
    <dbReference type="NCBI Taxonomy" id="1076179"/>
    <lineage>
        <taxon>unclassified sequences</taxon>
        <taxon>metagenomes</taxon>
        <taxon>ecological metagenomes</taxon>
    </lineage>
</organism>
<protein>
    <submittedName>
        <fullName evidence="1">Uncharacterized protein</fullName>
    </submittedName>
</protein>
<proteinExistence type="predicted"/>